<proteinExistence type="predicted"/>
<name>A0AAU7C857_9BACT</name>
<dbReference type="EMBL" id="CP155447">
    <property type="protein sequence ID" value="XBH01409.1"/>
    <property type="molecule type" value="Genomic_DNA"/>
</dbReference>
<protein>
    <submittedName>
        <fullName evidence="1">Uncharacterized protein</fullName>
    </submittedName>
</protein>
<gene>
    <name evidence="1" type="ORF">V5E97_24000</name>
</gene>
<dbReference type="AlphaFoldDB" id="A0AAU7C857"/>
<reference evidence="1" key="1">
    <citation type="submission" date="2024-05" db="EMBL/GenBank/DDBJ databases">
        <title>Planctomycetes of the genus Singulisphaera possess chitinolytic capabilities.</title>
        <authorList>
            <person name="Ivanova A."/>
        </authorList>
    </citation>
    <scope>NUCLEOTIDE SEQUENCE</scope>
    <source>
        <strain evidence="1">Ch08T</strain>
    </source>
</reference>
<dbReference type="RefSeq" id="WP_406694112.1">
    <property type="nucleotide sequence ID" value="NZ_CP155447.1"/>
</dbReference>
<organism evidence="1">
    <name type="scientific">Singulisphaera sp. Ch08</name>
    <dbReference type="NCBI Taxonomy" id="3120278"/>
    <lineage>
        <taxon>Bacteria</taxon>
        <taxon>Pseudomonadati</taxon>
        <taxon>Planctomycetota</taxon>
        <taxon>Planctomycetia</taxon>
        <taxon>Isosphaerales</taxon>
        <taxon>Isosphaeraceae</taxon>
        <taxon>Singulisphaera</taxon>
    </lineage>
</organism>
<evidence type="ECO:0000313" key="1">
    <source>
        <dbReference type="EMBL" id="XBH01409.1"/>
    </source>
</evidence>
<accession>A0AAU7C857</accession>
<sequence length="109" mass="11574">MRRSVGPGTGTSLTRRRARAVVKAREVLPPDLADQAESNKDGCGIGSQTLLAVPLQSAGGVDQPEGANSQVEMPDGLPRIPVLPFLGAWLPTQLLQTNLLRKPQESSVH</sequence>